<evidence type="ECO:0000256" key="7">
    <source>
        <dbReference type="ARBA" id="ARBA00023204"/>
    </source>
</evidence>
<evidence type="ECO:0000259" key="8">
    <source>
        <dbReference type="Pfam" id="PF12705"/>
    </source>
</evidence>
<evidence type="ECO:0000256" key="2">
    <source>
        <dbReference type="ARBA" id="ARBA00022763"/>
    </source>
</evidence>
<comment type="caution">
    <text evidence="9">The sequence shown here is derived from an EMBL/GenBank/DDBJ whole genome shotgun (WGS) entry which is preliminary data.</text>
</comment>
<evidence type="ECO:0000313" key="10">
    <source>
        <dbReference type="Proteomes" id="UP001597497"/>
    </source>
</evidence>
<evidence type="ECO:0000256" key="4">
    <source>
        <dbReference type="ARBA" id="ARBA00022806"/>
    </source>
</evidence>
<gene>
    <name evidence="9" type="ORF">ACFSUC_00100</name>
</gene>
<organism evidence="9 10">
    <name type="scientific">Marinicrinis sediminis</name>
    <dbReference type="NCBI Taxonomy" id="1652465"/>
    <lineage>
        <taxon>Bacteria</taxon>
        <taxon>Bacillati</taxon>
        <taxon>Bacillota</taxon>
        <taxon>Bacilli</taxon>
        <taxon>Bacillales</taxon>
        <taxon>Paenibacillaceae</taxon>
    </lineage>
</organism>
<dbReference type="EMBL" id="JBHUMM010000001">
    <property type="protein sequence ID" value="MFD2670003.1"/>
    <property type="molecule type" value="Genomic_DNA"/>
</dbReference>
<feature type="domain" description="PD-(D/E)XK endonuclease-like" evidence="8">
    <location>
        <begin position="9"/>
        <end position="301"/>
    </location>
</feature>
<keyword evidence="5" id="KW-0067">ATP-binding</keyword>
<keyword evidence="7" id="KW-0234">DNA repair</keyword>
<dbReference type="InterPro" id="IPR038726">
    <property type="entry name" value="PDDEXK_AddAB-type"/>
</dbReference>
<keyword evidence="6" id="KW-0238">DNA-binding</keyword>
<evidence type="ECO:0000256" key="3">
    <source>
        <dbReference type="ARBA" id="ARBA00022801"/>
    </source>
</evidence>
<keyword evidence="1" id="KW-0547">Nucleotide-binding</keyword>
<sequence length="319" mass="37754">MSQHPPWSYSQSRAQTFDECLRKYYYHYYASHSGWKKDATDAQRTAYRLKQMTNLYLVFGEAVHQMCESVIRQYLKGHEAPRIEYVQHVIRQLLRKAYEESHQIERWIASPKHNTMLSELYYDGEIPPERRDSIRTRLAACTQNFFQSKTWQDMTHQPRSKVREIEKWDTFQLHETNVYVKMDMLYTIGEDQWIIVDWKTGNEDQFDDQLLLYAMYVHETYEVPLSQIRCRVEYLSSGTSRELQPSADQLTRLSAKIEHDLQEMKTCLMDPALNIPRPITFFTPSPRPGRCKGCHFREICEAHSLPPSSSHTQPLGESI</sequence>
<evidence type="ECO:0000256" key="6">
    <source>
        <dbReference type="ARBA" id="ARBA00023125"/>
    </source>
</evidence>
<keyword evidence="2" id="KW-0227">DNA damage</keyword>
<accession>A0ABW5R4R7</accession>
<keyword evidence="10" id="KW-1185">Reference proteome</keyword>
<keyword evidence="4" id="KW-0347">Helicase</keyword>
<dbReference type="InterPro" id="IPR011604">
    <property type="entry name" value="PDDEXK-like_dom_sf"/>
</dbReference>
<dbReference type="Gene3D" id="3.90.320.10">
    <property type="match status" value="1"/>
</dbReference>
<evidence type="ECO:0000313" key="9">
    <source>
        <dbReference type="EMBL" id="MFD2670003.1"/>
    </source>
</evidence>
<keyword evidence="3" id="KW-0378">Hydrolase</keyword>
<dbReference type="Proteomes" id="UP001597497">
    <property type="component" value="Unassembled WGS sequence"/>
</dbReference>
<dbReference type="RefSeq" id="WP_379927354.1">
    <property type="nucleotide sequence ID" value="NZ_JBHUMM010000001.1"/>
</dbReference>
<proteinExistence type="predicted"/>
<evidence type="ECO:0000256" key="5">
    <source>
        <dbReference type="ARBA" id="ARBA00022840"/>
    </source>
</evidence>
<name>A0ABW5R4R7_9BACL</name>
<dbReference type="Pfam" id="PF12705">
    <property type="entry name" value="PDDEXK_1"/>
    <property type="match status" value="1"/>
</dbReference>
<evidence type="ECO:0000256" key="1">
    <source>
        <dbReference type="ARBA" id="ARBA00022741"/>
    </source>
</evidence>
<reference evidence="10" key="1">
    <citation type="journal article" date="2019" name="Int. J. Syst. Evol. Microbiol.">
        <title>The Global Catalogue of Microorganisms (GCM) 10K type strain sequencing project: providing services to taxonomists for standard genome sequencing and annotation.</title>
        <authorList>
            <consortium name="The Broad Institute Genomics Platform"/>
            <consortium name="The Broad Institute Genome Sequencing Center for Infectious Disease"/>
            <person name="Wu L."/>
            <person name="Ma J."/>
        </authorList>
    </citation>
    <scope>NUCLEOTIDE SEQUENCE [LARGE SCALE GENOMIC DNA]</scope>
    <source>
        <strain evidence="10">KCTC 33676</strain>
    </source>
</reference>
<protein>
    <submittedName>
        <fullName evidence="9">PD-(D/E)XK nuclease family protein</fullName>
    </submittedName>
</protein>